<sequence length="268" mass="30426">MAGLDPHVRKLFFFEKFVVQSYNQTRRGFRCDIVFYGIYSNAQLAGYAFKVAAERIAQMSAEYKPKTTSRGISTKSSRLSYALGIVEGISEDVKKNLQMEKEKSKRKLERARLAGSKGEAYEESDDEEEEDIDHEAAGYSFPKNDDDGNGNKMDGDEKLPPDTCSSNLNGGEKDSKPRPISGVHLQSRVKELEEEQQAALVLINHNEKVAEEVLKEHDIKLSSGRKRKAIDFDRHSYNRGIEDAKEIDMNQRAIRDDVKVKKEKQENT</sequence>
<evidence type="ECO:0000256" key="1">
    <source>
        <dbReference type="SAM" id="MobiDB-lite"/>
    </source>
</evidence>
<feature type="compositionally biased region" description="Acidic residues" evidence="1">
    <location>
        <begin position="121"/>
        <end position="133"/>
    </location>
</feature>
<dbReference type="EMBL" id="KV784361">
    <property type="protein sequence ID" value="OEU14049.1"/>
    <property type="molecule type" value="Genomic_DNA"/>
</dbReference>
<dbReference type="OrthoDB" id="1888118at2759"/>
<dbReference type="Pfam" id="PF23771">
    <property type="entry name" value="DUF7168"/>
    <property type="match status" value="1"/>
</dbReference>
<evidence type="ECO:0000313" key="4">
    <source>
        <dbReference type="Proteomes" id="UP000095751"/>
    </source>
</evidence>
<reference evidence="3 4" key="1">
    <citation type="submission" date="2016-09" db="EMBL/GenBank/DDBJ databases">
        <title>Extensive genetic diversity and differential bi-allelic expression allows diatom success in the polar Southern Ocean.</title>
        <authorList>
            <consortium name="DOE Joint Genome Institute"/>
            <person name="Mock T."/>
            <person name="Otillar R.P."/>
            <person name="Strauss J."/>
            <person name="Dupont C."/>
            <person name="Frickenhaus S."/>
            <person name="Maumus F."/>
            <person name="Mcmullan M."/>
            <person name="Sanges R."/>
            <person name="Schmutz J."/>
            <person name="Toseland A."/>
            <person name="Valas R."/>
            <person name="Veluchamy A."/>
            <person name="Ward B.J."/>
            <person name="Allen A."/>
            <person name="Barry K."/>
            <person name="Falciatore A."/>
            <person name="Ferrante M."/>
            <person name="Fortunato A.E."/>
            <person name="Gloeckner G."/>
            <person name="Gruber A."/>
            <person name="Hipkin R."/>
            <person name="Janech M."/>
            <person name="Kroth P."/>
            <person name="Leese F."/>
            <person name="Lindquist E."/>
            <person name="Lyon B.R."/>
            <person name="Martin J."/>
            <person name="Mayer C."/>
            <person name="Parker M."/>
            <person name="Quesneville H."/>
            <person name="Raymond J."/>
            <person name="Uhlig C."/>
            <person name="Valentin K.U."/>
            <person name="Worden A.Z."/>
            <person name="Armbrust E.V."/>
            <person name="Bowler C."/>
            <person name="Green B."/>
            <person name="Moulton V."/>
            <person name="Van Oosterhout C."/>
            <person name="Grigoriev I."/>
        </authorList>
    </citation>
    <scope>NUCLEOTIDE SEQUENCE [LARGE SCALE GENOMIC DNA]</scope>
    <source>
        <strain evidence="3 4">CCMP1102</strain>
    </source>
</reference>
<dbReference type="Proteomes" id="UP000095751">
    <property type="component" value="Unassembled WGS sequence"/>
</dbReference>
<feature type="region of interest" description="Disordered" evidence="1">
    <location>
        <begin position="99"/>
        <end position="185"/>
    </location>
</feature>
<evidence type="ECO:0000259" key="2">
    <source>
        <dbReference type="Pfam" id="PF23771"/>
    </source>
</evidence>
<feature type="domain" description="DUF7168" evidence="2">
    <location>
        <begin position="17"/>
        <end position="120"/>
    </location>
</feature>
<gene>
    <name evidence="3" type="ORF">FRACYDRAFT_262486</name>
</gene>
<accession>A0A1E7F7E3</accession>
<dbReference type="InParanoid" id="A0A1E7F7E3"/>
<dbReference type="InterPro" id="IPR055592">
    <property type="entry name" value="DUF7168"/>
</dbReference>
<organism evidence="3 4">
    <name type="scientific">Fragilariopsis cylindrus CCMP1102</name>
    <dbReference type="NCBI Taxonomy" id="635003"/>
    <lineage>
        <taxon>Eukaryota</taxon>
        <taxon>Sar</taxon>
        <taxon>Stramenopiles</taxon>
        <taxon>Ochrophyta</taxon>
        <taxon>Bacillariophyta</taxon>
        <taxon>Bacillariophyceae</taxon>
        <taxon>Bacillariophycidae</taxon>
        <taxon>Bacillariales</taxon>
        <taxon>Bacillariaceae</taxon>
        <taxon>Fragilariopsis</taxon>
    </lineage>
</organism>
<dbReference type="AlphaFoldDB" id="A0A1E7F7E3"/>
<keyword evidence="4" id="KW-1185">Reference proteome</keyword>
<protein>
    <recommendedName>
        <fullName evidence="2">DUF7168 domain-containing protein</fullName>
    </recommendedName>
</protein>
<proteinExistence type="predicted"/>
<dbReference type="KEGG" id="fcy:FRACYDRAFT_262486"/>
<evidence type="ECO:0000313" key="3">
    <source>
        <dbReference type="EMBL" id="OEU14049.1"/>
    </source>
</evidence>
<name>A0A1E7F7E3_9STRA</name>